<reference evidence="2" key="1">
    <citation type="submission" date="2020-05" db="EMBL/GenBank/DDBJ databases">
        <title>WGS assembly of Panicum virgatum.</title>
        <authorList>
            <person name="Lovell J.T."/>
            <person name="Jenkins J."/>
            <person name="Shu S."/>
            <person name="Juenger T.E."/>
            <person name="Schmutz J."/>
        </authorList>
    </citation>
    <scope>NUCLEOTIDE SEQUENCE</scope>
    <source>
        <strain evidence="2">AP13</strain>
    </source>
</reference>
<keyword evidence="3" id="KW-1185">Reference proteome</keyword>
<dbReference type="Proteomes" id="UP000823388">
    <property type="component" value="Chromosome 4K"/>
</dbReference>
<feature type="region of interest" description="Disordered" evidence="1">
    <location>
        <begin position="30"/>
        <end position="51"/>
    </location>
</feature>
<comment type="caution">
    <text evidence="2">The sequence shown here is derived from an EMBL/GenBank/DDBJ whole genome shotgun (WGS) entry which is preliminary data.</text>
</comment>
<dbReference type="AlphaFoldDB" id="A0A8T0TY21"/>
<protein>
    <submittedName>
        <fullName evidence="2">Uncharacterized protein</fullName>
    </submittedName>
</protein>
<evidence type="ECO:0000256" key="1">
    <source>
        <dbReference type="SAM" id="MobiDB-lite"/>
    </source>
</evidence>
<name>A0A8T0TY21_PANVG</name>
<gene>
    <name evidence="2" type="ORF">PVAP13_4KG379800</name>
</gene>
<organism evidence="2 3">
    <name type="scientific">Panicum virgatum</name>
    <name type="common">Blackwell switchgrass</name>
    <dbReference type="NCBI Taxonomy" id="38727"/>
    <lineage>
        <taxon>Eukaryota</taxon>
        <taxon>Viridiplantae</taxon>
        <taxon>Streptophyta</taxon>
        <taxon>Embryophyta</taxon>
        <taxon>Tracheophyta</taxon>
        <taxon>Spermatophyta</taxon>
        <taxon>Magnoliopsida</taxon>
        <taxon>Liliopsida</taxon>
        <taxon>Poales</taxon>
        <taxon>Poaceae</taxon>
        <taxon>PACMAD clade</taxon>
        <taxon>Panicoideae</taxon>
        <taxon>Panicodae</taxon>
        <taxon>Paniceae</taxon>
        <taxon>Panicinae</taxon>
        <taxon>Panicum</taxon>
        <taxon>Panicum sect. Hiantes</taxon>
    </lineage>
</organism>
<evidence type="ECO:0000313" key="2">
    <source>
        <dbReference type="EMBL" id="KAG2613686.1"/>
    </source>
</evidence>
<dbReference type="EMBL" id="CM029043">
    <property type="protein sequence ID" value="KAG2613686.1"/>
    <property type="molecule type" value="Genomic_DNA"/>
</dbReference>
<evidence type="ECO:0000313" key="3">
    <source>
        <dbReference type="Proteomes" id="UP000823388"/>
    </source>
</evidence>
<proteinExistence type="predicted"/>
<accession>A0A8T0TY21</accession>
<sequence length="128" mass="14448">MHQSVVPPTVLDGRVPQDLLSSEDVVFDDMNSLKTREQGRSRQRARGPTRAIGGRGWIRSLNLAIIQEHNDALLETTNEIQRMPKNADSVHQMETHSGFLPAVSDDVHFVELRDGAEEQMRQQVLSYS</sequence>